<dbReference type="InterPro" id="IPR045275">
    <property type="entry name" value="MscS_archaea/bacteria_type"/>
</dbReference>
<dbReference type="RefSeq" id="WP_281792191.1">
    <property type="nucleotide sequence ID" value="NZ_BSDR01000001.1"/>
</dbReference>
<dbReference type="SUPFAM" id="SSF82689">
    <property type="entry name" value="Mechanosensitive channel protein MscS (YggB), C-terminal domain"/>
    <property type="match status" value="1"/>
</dbReference>
<keyword evidence="3" id="KW-1003">Cell membrane</keyword>
<dbReference type="Proteomes" id="UP001144372">
    <property type="component" value="Unassembled WGS sequence"/>
</dbReference>
<dbReference type="Gene3D" id="2.30.30.60">
    <property type="match status" value="1"/>
</dbReference>
<dbReference type="EMBL" id="BSDR01000001">
    <property type="protein sequence ID" value="GLI33175.1"/>
    <property type="molecule type" value="Genomic_DNA"/>
</dbReference>
<feature type="transmembrane region" description="Helical" evidence="7">
    <location>
        <begin position="86"/>
        <end position="108"/>
    </location>
</feature>
<dbReference type="Pfam" id="PF00924">
    <property type="entry name" value="MS_channel_2nd"/>
    <property type="match status" value="1"/>
</dbReference>
<feature type="transmembrane region" description="Helical" evidence="7">
    <location>
        <begin position="184"/>
        <end position="202"/>
    </location>
</feature>
<accession>A0A9W6D2V1</accession>
<evidence type="ECO:0000256" key="1">
    <source>
        <dbReference type="ARBA" id="ARBA00004651"/>
    </source>
</evidence>
<evidence type="ECO:0000313" key="11">
    <source>
        <dbReference type="Proteomes" id="UP001144372"/>
    </source>
</evidence>
<comment type="subcellular location">
    <subcellularLocation>
        <location evidence="1">Cell membrane</location>
        <topology evidence="1">Multi-pass membrane protein</topology>
    </subcellularLocation>
</comment>
<dbReference type="Pfam" id="PF21082">
    <property type="entry name" value="MS_channel_3rd"/>
    <property type="match status" value="1"/>
</dbReference>
<dbReference type="GO" id="GO:0008381">
    <property type="term" value="F:mechanosensitive monoatomic ion channel activity"/>
    <property type="evidence" value="ECO:0007669"/>
    <property type="project" value="InterPro"/>
</dbReference>
<sequence>MEKIQTVIQIIFRGSSSEGVFMRLLLTLLTLILLLLIIKFINKLFQKALKKLESCVGTCLPPFKIQNLELISADRLSNILKRLLNALRLLIIALTVYIFIPLVLSFFPQTRGIVLTYLYYIIAPISNIFHGLLAFIPNLIIIAFISLLARYLIKFFRMVFTEIRRNNVRLAGFYPEWAEPTYKLLRFLIIILTIVVISPYLPGFGSPAFQGISIFLGVLLSLGSTAAVANIVAGASLIYMRPFKIGDRVKIADTVGDVIEKTLLITRLRTIKNVEVTIPNSMVLGCHIINFSAMAEQMGLILSTTVTIGYDVPWRTVHQLLTDAALSTQDVSEDPPPFVLQTSLNDFSVTYELNAYTKVINRLAKTQSELHQNIQDKFNAAGVEILSPTYSAIRDGNLAALPEEYLPKTTAPRGFRVLQPENILGTVIKTG</sequence>
<name>A0A9W6D2V1_9BACT</name>
<protein>
    <recommendedName>
        <fullName evidence="12">Mechanosensitive ion channel family protein</fullName>
    </recommendedName>
</protein>
<keyword evidence="11" id="KW-1185">Reference proteome</keyword>
<evidence type="ECO:0008006" key="12">
    <source>
        <dbReference type="Google" id="ProtNLM"/>
    </source>
</evidence>
<feature type="domain" description="Mechanosensitive ion channel MscS C-terminal" evidence="9">
    <location>
        <begin position="304"/>
        <end position="385"/>
    </location>
</feature>
<evidence type="ECO:0000256" key="7">
    <source>
        <dbReference type="SAM" id="Phobius"/>
    </source>
</evidence>
<dbReference type="InterPro" id="IPR006685">
    <property type="entry name" value="MscS_channel_2nd"/>
</dbReference>
<evidence type="ECO:0000256" key="6">
    <source>
        <dbReference type="ARBA" id="ARBA00023136"/>
    </source>
</evidence>
<proteinExistence type="inferred from homology"/>
<dbReference type="GO" id="GO:0005886">
    <property type="term" value="C:plasma membrane"/>
    <property type="evidence" value="ECO:0007669"/>
    <property type="project" value="UniProtKB-SubCell"/>
</dbReference>
<comment type="caution">
    <text evidence="10">The sequence shown here is derived from an EMBL/GenBank/DDBJ whole genome shotgun (WGS) entry which is preliminary data.</text>
</comment>
<comment type="similarity">
    <text evidence="2">Belongs to the MscS (TC 1.A.23) family.</text>
</comment>
<feature type="transmembrane region" description="Helical" evidence="7">
    <location>
        <begin position="20"/>
        <end position="41"/>
    </location>
</feature>
<evidence type="ECO:0000259" key="9">
    <source>
        <dbReference type="Pfam" id="PF21082"/>
    </source>
</evidence>
<evidence type="ECO:0000256" key="3">
    <source>
        <dbReference type="ARBA" id="ARBA00022475"/>
    </source>
</evidence>
<dbReference type="PANTHER" id="PTHR30221">
    <property type="entry name" value="SMALL-CONDUCTANCE MECHANOSENSITIVE CHANNEL"/>
    <property type="match status" value="1"/>
</dbReference>
<dbReference type="Gene3D" id="3.30.70.100">
    <property type="match status" value="1"/>
</dbReference>
<keyword evidence="4 7" id="KW-0812">Transmembrane</keyword>
<organism evidence="10 11">
    <name type="scientific">Desulforhabdus amnigena</name>
    <dbReference type="NCBI Taxonomy" id="40218"/>
    <lineage>
        <taxon>Bacteria</taxon>
        <taxon>Pseudomonadati</taxon>
        <taxon>Thermodesulfobacteriota</taxon>
        <taxon>Syntrophobacteria</taxon>
        <taxon>Syntrophobacterales</taxon>
        <taxon>Syntrophobacteraceae</taxon>
        <taxon>Desulforhabdus</taxon>
    </lineage>
</organism>
<dbReference type="InterPro" id="IPR011066">
    <property type="entry name" value="MscS_channel_C_sf"/>
</dbReference>
<feature type="domain" description="Mechanosensitive ion channel MscS" evidence="8">
    <location>
        <begin position="228"/>
        <end position="292"/>
    </location>
</feature>
<dbReference type="SUPFAM" id="SSF50182">
    <property type="entry name" value="Sm-like ribonucleoproteins"/>
    <property type="match status" value="1"/>
</dbReference>
<feature type="transmembrane region" description="Helical" evidence="7">
    <location>
        <begin position="128"/>
        <end position="153"/>
    </location>
</feature>
<dbReference type="InterPro" id="IPR010920">
    <property type="entry name" value="LSM_dom_sf"/>
</dbReference>
<evidence type="ECO:0000259" key="8">
    <source>
        <dbReference type="Pfam" id="PF00924"/>
    </source>
</evidence>
<keyword evidence="5 7" id="KW-1133">Transmembrane helix</keyword>
<evidence type="ECO:0000256" key="2">
    <source>
        <dbReference type="ARBA" id="ARBA00008017"/>
    </source>
</evidence>
<evidence type="ECO:0000256" key="4">
    <source>
        <dbReference type="ARBA" id="ARBA00022692"/>
    </source>
</evidence>
<dbReference type="PANTHER" id="PTHR30221:SF18">
    <property type="entry name" value="SLL0590 PROTEIN"/>
    <property type="match status" value="1"/>
</dbReference>
<gene>
    <name evidence="10" type="ORF">DAMNIGENAA_06080</name>
</gene>
<evidence type="ECO:0000256" key="5">
    <source>
        <dbReference type="ARBA" id="ARBA00022989"/>
    </source>
</evidence>
<dbReference type="InterPro" id="IPR049278">
    <property type="entry name" value="MS_channel_C"/>
</dbReference>
<evidence type="ECO:0000313" key="10">
    <source>
        <dbReference type="EMBL" id="GLI33175.1"/>
    </source>
</evidence>
<keyword evidence="6 7" id="KW-0472">Membrane</keyword>
<feature type="transmembrane region" description="Helical" evidence="7">
    <location>
        <begin position="214"/>
        <end position="240"/>
    </location>
</feature>
<dbReference type="AlphaFoldDB" id="A0A9W6D2V1"/>
<reference evidence="10" key="1">
    <citation type="submission" date="2022-12" db="EMBL/GenBank/DDBJ databases">
        <title>Reference genome sequencing for broad-spectrum identification of bacterial and archaeal isolates by mass spectrometry.</title>
        <authorList>
            <person name="Sekiguchi Y."/>
            <person name="Tourlousse D.M."/>
        </authorList>
    </citation>
    <scope>NUCLEOTIDE SEQUENCE</scope>
    <source>
        <strain evidence="10">ASRB1</strain>
    </source>
</reference>
<dbReference type="InterPro" id="IPR023408">
    <property type="entry name" value="MscS_beta-dom_sf"/>
</dbReference>